<dbReference type="AlphaFoldDB" id="A0A9P0ZLY4"/>
<gene>
    <name evidence="2" type="ORF">CEURO_LOCUS16389</name>
</gene>
<evidence type="ECO:0000313" key="3">
    <source>
        <dbReference type="Proteomes" id="UP001152484"/>
    </source>
</evidence>
<keyword evidence="3" id="KW-1185">Reference proteome</keyword>
<dbReference type="PANTHER" id="PTHR34835:SF90">
    <property type="entry name" value="AMINOTRANSFERASE-LIKE PLANT MOBILE DOMAIN-CONTAINING PROTEIN"/>
    <property type="match status" value="1"/>
</dbReference>
<protein>
    <submittedName>
        <fullName evidence="2">Uncharacterized protein</fullName>
    </submittedName>
</protein>
<evidence type="ECO:0000313" key="2">
    <source>
        <dbReference type="EMBL" id="CAH9104033.1"/>
    </source>
</evidence>
<reference evidence="2" key="1">
    <citation type="submission" date="2022-07" db="EMBL/GenBank/DDBJ databases">
        <authorList>
            <person name="Macas J."/>
            <person name="Novak P."/>
            <person name="Neumann P."/>
        </authorList>
    </citation>
    <scope>NUCLEOTIDE SEQUENCE</scope>
</reference>
<dbReference type="Proteomes" id="UP001152484">
    <property type="component" value="Unassembled WGS sequence"/>
</dbReference>
<evidence type="ECO:0000256" key="1">
    <source>
        <dbReference type="SAM" id="MobiDB-lite"/>
    </source>
</evidence>
<organism evidence="2 3">
    <name type="scientific">Cuscuta europaea</name>
    <name type="common">European dodder</name>
    <dbReference type="NCBI Taxonomy" id="41803"/>
    <lineage>
        <taxon>Eukaryota</taxon>
        <taxon>Viridiplantae</taxon>
        <taxon>Streptophyta</taxon>
        <taxon>Embryophyta</taxon>
        <taxon>Tracheophyta</taxon>
        <taxon>Spermatophyta</taxon>
        <taxon>Magnoliopsida</taxon>
        <taxon>eudicotyledons</taxon>
        <taxon>Gunneridae</taxon>
        <taxon>Pentapetalae</taxon>
        <taxon>asterids</taxon>
        <taxon>lamiids</taxon>
        <taxon>Solanales</taxon>
        <taxon>Convolvulaceae</taxon>
        <taxon>Cuscuteae</taxon>
        <taxon>Cuscuta</taxon>
        <taxon>Cuscuta subgen. Cuscuta</taxon>
    </lineage>
</organism>
<dbReference type="EMBL" id="CAMAPE010000045">
    <property type="protein sequence ID" value="CAH9104033.1"/>
    <property type="molecule type" value="Genomic_DNA"/>
</dbReference>
<accession>A0A9P0ZLY4</accession>
<feature type="region of interest" description="Disordered" evidence="1">
    <location>
        <begin position="237"/>
        <end position="267"/>
    </location>
</feature>
<sequence>MGFGGLLSLKIQEIPSKLAFWVLKSFNAADSTMYLGKNNKLHVNEANVAHVMGFPRGQQLIVKKKKSENCQLILERAALFEGQTNRIKPTQVCDKMLKCTSGGPWFKRHFIVLMVSLLLDNTANGYANPLILSNLVNVVRIREMNWCEYVMTTLIEKKHVWEKNDTKSFTGPLLFLMLLYVDRVVVYRRKIDRSIPAWRGWTSTLLRARETEEMQVGGIGLGYIDGPYEQPKILEESGNKGEEQFAEKENEINKSEREQPKGEGKSEDFMEEFALKTNLLATTSIEIINMVQQAPEAVMGNESFKKMQEAARSILGLTGELSPEKMTSDAGSQREMPWDDAFWSNENNILALIKAENALVERAEYKKNKCASKFQSRHDTRNK</sequence>
<dbReference type="PANTHER" id="PTHR34835">
    <property type="entry name" value="OS07G0283600 PROTEIN-RELATED"/>
    <property type="match status" value="1"/>
</dbReference>
<proteinExistence type="predicted"/>
<comment type="caution">
    <text evidence="2">The sequence shown here is derived from an EMBL/GenBank/DDBJ whole genome shotgun (WGS) entry which is preliminary data.</text>
</comment>
<name>A0A9P0ZLY4_CUSEU</name>